<evidence type="ECO:0000313" key="1">
    <source>
        <dbReference type="EMBL" id="RTR21081.1"/>
    </source>
</evidence>
<sequence>MIALNVNEISVLEDSLYFVNRSVEALNLQMIRLENNLLEDENKFFNYVADAHFYLVALKRLQQALISSKRVPNFWIRFGLYFEIFRNEISDAVVMRNILDHIDEYIINSGRHRTVSNSTLYNYTFDEKGCLFWGDMKFNRHKFQSSAGKIVHKYREMTSEEFRLYRHNTHVGN</sequence>
<gene>
    <name evidence="1" type="ORF">EJ903_10115</name>
</gene>
<dbReference type="RefSeq" id="WP_210211415.1">
    <property type="nucleotide sequence ID" value="NZ_JBHUCY010000029.1"/>
</dbReference>
<comment type="caution">
    <text evidence="1">The sequence shown here is derived from an EMBL/GenBank/DDBJ whole genome shotgun (WGS) entry which is preliminary data.</text>
</comment>
<keyword evidence="2" id="KW-1185">Reference proteome</keyword>
<accession>A0A3S0KBS1</accession>
<dbReference type="EMBL" id="RXMA01000007">
    <property type="protein sequence ID" value="RTR21081.1"/>
    <property type="molecule type" value="Genomic_DNA"/>
</dbReference>
<organism evidence="1 2">
    <name type="scientific">Azospirillum griseum</name>
    <dbReference type="NCBI Taxonomy" id="2496639"/>
    <lineage>
        <taxon>Bacteria</taxon>
        <taxon>Pseudomonadati</taxon>
        <taxon>Pseudomonadota</taxon>
        <taxon>Alphaproteobacteria</taxon>
        <taxon>Rhodospirillales</taxon>
        <taxon>Azospirillaceae</taxon>
        <taxon>Azospirillum</taxon>
    </lineage>
</organism>
<reference evidence="1 2" key="1">
    <citation type="submission" date="2018-12" db="EMBL/GenBank/DDBJ databases">
        <authorList>
            <person name="Yang Y."/>
        </authorList>
    </citation>
    <scope>NUCLEOTIDE SEQUENCE [LARGE SCALE GENOMIC DNA]</scope>
    <source>
        <strain evidence="1 2">L-25-5w-1</strain>
    </source>
</reference>
<dbReference type="AlphaFoldDB" id="A0A3S0KBS1"/>
<proteinExistence type="predicted"/>
<dbReference type="Proteomes" id="UP000277007">
    <property type="component" value="Unassembled WGS sequence"/>
</dbReference>
<protein>
    <submittedName>
        <fullName evidence="1">Uncharacterized protein</fullName>
    </submittedName>
</protein>
<name>A0A3S0KBS1_9PROT</name>
<evidence type="ECO:0000313" key="2">
    <source>
        <dbReference type="Proteomes" id="UP000277007"/>
    </source>
</evidence>